<evidence type="ECO:0000256" key="8">
    <source>
        <dbReference type="ARBA" id="ARBA00022801"/>
    </source>
</evidence>
<dbReference type="GeneID" id="93200851"/>
<dbReference type="NCBIfam" id="TIGR02037">
    <property type="entry name" value="degP_htrA_DO"/>
    <property type="match status" value="1"/>
</dbReference>
<dbReference type="PROSITE" id="PS50106">
    <property type="entry name" value="PDZ"/>
    <property type="match status" value="2"/>
</dbReference>
<evidence type="ECO:0000256" key="14">
    <source>
        <dbReference type="SAM" id="SignalP"/>
    </source>
</evidence>
<protein>
    <recommendedName>
        <fullName evidence="4">peptidase Do</fullName>
        <ecNumber evidence="4">3.4.21.107</ecNumber>
    </recommendedName>
    <alternativeName>
        <fullName evidence="11">Protease Do</fullName>
    </alternativeName>
</protein>
<sequence>MKKTTLAMSALALSLGLALSPLAMAAETASSAATAQQMPSLAPMLEKVMPSVVSINVEGSTTVNTPRMPRNFQQFFGDNSPFCQDGSPFQSSPFCQGGGAGDDGQGGGQQQKFMALGSGVIIDAAKGYVVTNNHVVDNASTIKVQMSDGRKFDAKVVGKDPRSDIALIQIQDPKNLTAIKLADSDALRVGDYTVAIGNPFGLGETVTSGIVSALGRSGLNAENYENFIQTDAAINRGNSGGALVNLNGELIGINTAILAPDGGNIGIGFAIPSNMVKNLTAQMVQYGQVKRGELGIMGTELNSELAKAMKVDAQRGAFVSQVMPNSSAAKAGIKAGDVITSLNGKPISSFAALRAEVGSMPIGSKVTLGLLREGKPVNVSLELQQSSQNQVDSSTIFSGIEGAEMSNKGADKGVVVNNVKANSPAARIGLKKGDVIMGANQQPVKNIAELRKILDSKPSVLALNIQRGDTSIYLLMQ</sequence>
<feature type="domain" description="PDZ" evidence="15">
    <location>
        <begin position="380"/>
        <end position="469"/>
    </location>
</feature>
<feature type="binding site" evidence="13">
    <location>
        <position position="58"/>
    </location>
    <ligand>
        <name>substrate</name>
    </ligand>
</feature>
<proteinExistence type="inferred from homology"/>
<feature type="binding site" evidence="13">
    <location>
        <position position="134"/>
    </location>
    <ligand>
        <name>substrate</name>
    </ligand>
</feature>
<comment type="subcellular location">
    <subcellularLocation>
        <location evidence="2">Cell envelope</location>
    </subcellularLocation>
</comment>
<keyword evidence="10" id="KW-0346">Stress response</keyword>
<dbReference type="RefSeq" id="WP_006810049.1">
    <property type="nucleotide sequence ID" value="NZ_CP047715.1"/>
</dbReference>
<feature type="binding site" evidence="13">
    <location>
        <position position="164"/>
    </location>
    <ligand>
        <name>substrate</name>
    </ligand>
</feature>
<dbReference type="FunFam" id="2.40.10.10:FF:000001">
    <property type="entry name" value="Periplasmic serine protease DegS"/>
    <property type="match status" value="1"/>
</dbReference>
<dbReference type="CDD" id="cd23084">
    <property type="entry name" value="cpPDZ2_DegP-like"/>
    <property type="match status" value="1"/>
</dbReference>
<comment type="catalytic activity">
    <reaction evidence="1">
        <text>Acts on substrates that are at least partially unfolded. The cleavage site P1 residue is normally between a pair of hydrophobic residues, such as Val-|-Val.</text>
        <dbReference type="EC" id="3.4.21.107"/>
    </reaction>
</comment>
<evidence type="ECO:0000256" key="4">
    <source>
        <dbReference type="ARBA" id="ARBA00013035"/>
    </source>
</evidence>
<accession>A0AAN4DP08</accession>
<dbReference type="GO" id="GO:0030313">
    <property type="term" value="C:cell envelope"/>
    <property type="evidence" value="ECO:0007669"/>
    <property type="project" value="UniProtKB-SubCell"/>
</dbReference>
<evidence type="ECO:0000259" key="15">
    <source>
        <dbReference type="PROSITE" id="PS50106"/>
    </source>
</evidence>
<dbReference type="Proteomes" id="UP000662438">
    <property type="component" value="Unassembled WGS sequence"/>
</dbReference>
<keyword evidence="8 16" id="KW-0378">Hydrolase</keyword>
<dbReference type="FunFam" id="2.30.42.10:FF:000050">
    <property type="entry name" value="Periplasmic serine endoprotease DegP-like"/>
    <property type="match status" value="1"/>
</dbReference>
<dbReference type="NCBIfam" id="NF008189">
    <property type="entry name" value="PRK10942.1"/>
    <property type="match status" value="1"/>
</dbReference>
<evidence type="ECO:0000256" key="2">
    <source>
        <dbReference type="ARBA" id="ARBA00004196"/>
    </source>
</evidence>
<dbReference type="PANTHER" id="PTHR22939">
    <property type="entry name" value="SERINE PROTEASE FAMILY S1C HTRA-RELATED"/>
    <property type="match status" value="1"/>
</dbReference>
<dbReference type="InterPro" id="IPR011782">
    <property type="entry name" value="Pept_S1C_Do"/>
</dbReference>
<evidence type="ECO:0000256" key="7">
    <source>
        <dbReference type="ARBA" id="ARBA00022737"/>
    </source>
</evidence>
<feature type="binding site" evidence="13">
    <location>
        <begin position="294"/>
        <end position="298"/>
    </location>
    <ligand>
        <name>substrate</name>
    </ligand>
</feature>
<dbReference type="Gene3D" id="2.30.42.10">
    <property type="match status" value="2"/>
</dbReference>
<dbReference type="EC" id="3.4.21.107" evidence="4"/>
<feature type="binding site" evidence="13">
    <location>
        <begin position="255"/>
        <end position="259"/>
    </location>
    <ligand>
        <name>substrate</name>
    </ligand>
</feature>
<reference evidence="16 18" key="1">
    <citation type="submission" date="2020-10" db="EMBL/GenBank/DDBJ databases">
        <title>Genomic surveiliance of eskapee pathogens from blood stream infections in KZN.</title>
        <authorList>
            <person name="Hetsa B.A."/>
            <person name="Amoako D.G."/>
            <person name="Akebe A.L.K."/>
            <person name="Essack S."/>
        </authorList>
    </citation>
    <scope>NUCLEOTIDE SEQUENCE [LARGE SCALE GENOMIC DNA]</scope>
    <source>
        <strain evidence="16 18">E6</strain>
    </source>
</reference>
<comment type="similarity">
    <text evidence="3">Belongs to the peptidase S1C family.</text>
</comment>
<keyword evidence="9" id="KW-0720">Serine protease</keyword>
<feature type="active site" description="Charge relay system" evidence="12">
    <location>
        <position position="164"/>
    </location>
</feature>
<evidence type="ECO:0000256" key="3">
    <source>
        <dbReference type="ARBA" id="ARBA00010541"/>
    </source>
</evidence>
<feature type="active site" description="Charge relay system" evidence="12">
    <location>
        <position position="239"/>
    </location>
</feature>
<feature type="signal peptide" evidence="14">
    <location>
        <begin position="1"/>
        <end position="25"/>
    </location>
</feature>
<feature type="binding site" evidence="13">
    <location>
        <begin position="237"/>
        <end position="239"/>
    </location>
    <ligand>
        <name>substrate</name>
    </ligand>
</feature>
<dbReference type="Pfam" id="PF00595">
    <property type="entry name" value="PDZ"/>
    <property type="match status" value="2"/>
</dbReference>
<evidence type="ECO:0000256" key="9">
    <source>
        <dbReference type="ARBA" id="ARBA00022825"/>
    </source>
</evidence>
<dbReference type="Proteomes" id="UP001229386">
    <property type="component" value="Chromosome"/>
</dbReference>
<reference evidence="17" key="2">
    <citation type="journal article" date="2023" name="J. Antimicrob. Chemother.">
        <title>Emergence of OXA-48-producing Enterobacter hormaechei in a Swiss companion animal clinic and their genetic relationship to clinical human isolates.</title>
        <authorList>
            <person name="Dona V."/>
            <person name="Nordmann P."/>
            <person name="Kittl S."/>
            <person name="Schuller S."/>
            <person name="Bouvier M."/>
            <person name="Poirel L."/>
            <person name="Endimiani A."/>
            <person name="Perreten V."/>
        </authorList>
    </citation>
    <scope>NUCLEOTIDE SEQUENCE</scope>
    <source>
        <strain evidence="17">Ehh_25</strain>
    </source>
</reference>
<evidence type="ECO:0000256" key="13">
    <source>
        <dbReference type="PIRSR" id="PIRSR611782-2"/>
    </source>
</evidence>
<dbReference type="Gene3D" id="2.40.10.120">
    <property type="match status" value="1"/>
</dbReference>
<dbReference type="CDD" id="cd10839">
    <property type="entry name" value="cpPDZ1_DegP-like"/>
    <property type="match status" value="1"/>
</dbReference>
<dbReference type="InterPro" id="IPR001940">
    <property type="entry name" value="Peptidase_S1C"/>
</dbReference>
<dbReference type="InterPro" id="IPR036034">
    <property type="entry name" value="PDZ_sf"/>
</dbReference>
<evidence type="ECO:0000256" key="12">
    <source>
        <dbReference type="PIRSR" id="PIRSR611782-1"/>
    </source>
</evidence>
<dbReference type="AlphaFoldDB" id="A0AAN4DP08"/>
<keyword evidence="7" id="KW-0677">Repeat</keyword>
<organism evidence="16 18">
    <name type="scientific">Enterobacter hormaechei</name>
    <dbReference type="NCBI Taxonomy" id="158836"/>
    <lineage>
        <taxon>Bacteria</taxon>
        <taxon>Pseudomonadati</taxon>
        <taxon>Pseudomonadota</taxon>
        <taxon>Gammaproteobacteria</taxon>
        <taxon>Enterobacterales</taxon>
        <taxon>Enterobacteriaceae</taxon>
        <taxon>Enterobacter</taxon>
        <taxon>Enterobacter cloacae complex</taxon>
    </lineage>
</organism>
<evidence type="ECO:0000256" key="11">
    <source>
        <dbReference type="ARBA" id="ARBA00032850"/>
    </source>
</evidence>
<dbReference type="FunFam" id="2.40.10.120:FF:000001">
    <property type="entry name" value="Periplasmic serine endoprotease DegP-like"/>
    <property type="match status" value="1"/>
</dbReference>
<dbReference type="SUPFAM" id="SSF50494">
    <property type="entry name" value="Trypsin-like serine proteases"/>
    <property type="match status" value="1"/>
</dbReference>
<dbReference type="EMBL" id="CP126746">
    <property type="protein sequence ID" value="WMB12045.1"/>
    <property type="molecule type" value="Genomic_DNA"/>
</dbReference>
<keyword evidence="6 14" id="KW-0732">Signal</keyword>
<dbReference type="PANTHER" id="PTHR22939:SF129">
    <property type="entry name" value="SERINE PROTEASE HTRA2, MITOCHONDRIAL"/>
    <property type="match status" value="1"/>
</dbReference>
<evidence type="ECO:0000313" key="18">
    <source>
        <dbReference type="Proteomes" id="UP000662438"/>
    </source>
</evidence>
<dbReference type="EMBL" id="JADIXG010000004">
    <property type="protein sequence ID" value="MBF1969389.1"/>
    <property type="molecule type" value="Genomic_DNA"/>
</dbReference>
<feature type="domain" description="PDZ" evidence="15">
    <location>
        <begin position="283"/>
        <end position="374"/>
    </location>
</feature>
<dbReference type="SUPFAM" id="SSF50156">
    <property type="entry name" value="PDZ domain-like"/>
    <property type="match status" value="2"/>
</dbReference>
<dbReference type="GO" id="GO:0004252">
    <property type="term" value="F:serine-type endopeptidase activity"/>
    <property type="evidence" value="ECO:0007669"/>
    <property type="project" value="InterPro"/>
</dbReference>
<evidence type="ECO:0000256" key="10">
    <source>
        <dbReference type="ARBA" id="ARBA00023016"/>
    </source>
</evidence>
<gene>
    <name evidence="16" type="primary">degP</name>
    <name evidence="16" type="ORF">ISX34_05840</name>
    <name evidence="17" type="ORF">QPR60_04125</name>
</gene>
<evidence type="ECO:0000256" key="5">
    <source>
        <dbReference type="ARBA" id="ARBA00022670"/>
    </source>
</evidence>
<dbReference type="GO" id="GO:0051603">
    <property type="term" value="P:proteolysis involved in protein catabolic process"/>
    <property type="evidence" value="ECO:0007669"/>
    <property type="project" value="UniProtKB-ARBA"/>
</dbReference>
<dbReference type="PRINTS" id="PR00834">
    <property type="entry name" value="PROTEASES2C"/>
</dbReference>
<feature type="chain" id="PRO_5044474451" description="peptidase Do" evidence="14">
    <location>
        <begin position="26"/>
        <end position="477"/>
    </location>
</feature>
<keyword evidence="5" id="KW-0645">Protease</keyword>
<dbReference type="InterPro" id="IPR009003">
    <property type="entry name" value="Peptidase_S1_PA"/>
</dbReference>
<evidence type="ECO:0000256" key="6">
    <source>
        <dbReference type="ARBA" id="ARBA00022729"/>
    </source>
</evidence>
<feature type="active site" description="Charge relay system" evidence="12">
    <location>
        <position position="134"/>
    </location>
</feature>
<dbReference type="InterPro" id="IPR001478">
    <property type="entry name" value="PDZ"/>
</dbReference>
<evidence type="ECO:0000313" key="17">
    <source>
        <dbReference type="EMBL" id="WMB12045.1"/>
    </source>
</evidence>
<name>A0AAN4DP08_9ENTR</name>
<dbReference type="FunFam" id="2.30.42.10:FF:000037">
    <property type="entry name" value="Periplasmic serine endoprotease DegP-like"/>
    <property type="match status" value="1"/>
</dbReference>
<dbReference type="Pfam" id="PF13365">
    <property type="entry name" value="Trypsin_2"/>
    <property type="match status" value="1"/>
</dbReference>
<dbReference type="SMART" id="SM00228">
    <property type="entry name" value="PDZ"/>
    <property type="match status" value="2"/>
</dbReference>
<evidence type="ECO:0000313" key="16">
    <source>
        <dbReference type="EMBL" id="MBF1969389.1"/>
    </source>
</evidence>
<evidence type="ECO:0000256" key="1">
    <source>
        <dbReference type="ARBA" id="ARBA00001772"/>
    </source>
</evidence>